<feature type="domain" description="HTH lysR-type" evidence="5">
    <location>
        <begin position="1"/>
        <end position="59"/>
    </location>
</feature>
<dbReference type="OrthoDB" id="6787458at2"/>
<reference evidence="6 7" key="1">
    <citation type="submission" date="2016-06" db="EMBL/GenBank/DDBJ databases">
        <authorList>
            <person name="Kjaerup R.B."/>
            <person name="Dalgaard T.S."/>
            <person name="Juul-Madsen H.R."/>
        </authorList>
    </citation>
    <scope>NUCLEOTIDE SEQUENCE [LARGE SCALE GENOMIC DNA]</scope>
    <source>
        <strain evidence="6 7">CECT 8886</strain>
    </source>
</reference>
<dbReference type="STRING" id="1792290.MSP8886_03793"/>
<dbReference type="Pfam" id="PF00126">
    <property type="entry name" value="HTH_1"/>
    <property type="match status" value="1"/>
</dbReference>
<evidence type="ECO:0000256" key="4">
    <source>
        <dbReference type="ARBA" id="ARBA00023163"/>
    </source>
</evidence>
<dbReference type="GO" id="GO:0003700">
    <property type="term" value="F:DNA-binding transcription factor activity"/>
    <property type="evidence" value="ECO:0007669"/>
    <property type="project" value="InterPro"/>
</dbReference>
<keyword evidence="3" id="KW-0238">DNA-binding</keyword>
<dbReference type="EMBL" id="FLOB01000014">
    <property type="protein sequence ID" value="SBS36655.1"/>
    <property type="molecule type" value="Genomic_DNA"/>
</dbReference>
<dbReference type="Gene3D" id="3.40.190.10">
    <property type="entry name" value="Periplasmic binding protein-like II"/>
    <property type="match status" value="2"/>
</dbReference>
<dbReference type="InterPro" id="IPR036388">
    <property type="entry name" value="WH-like_DNA-bd_sf"/>
</dbReference>
<dbReference type="AlphaFoldDB" id="A0A1A8TSP0"/>
<accession>A0A1A8TSP0</accession>
<dbReference type="Proteomes" id="UP000092544">
    <property type="component" value="Unassembled WGS sequence"/>
</dbReference>
<dbReference type="InterPro" id="IPR058163">
    <property type="entry name" value="LysR-type_TF_proteobact-type"/>
</dbReference>
<evidence type="ECO:0000259" key="5">
    <source>
        <dbReference type="PROSITE" id="PS50931"/>
    </source>
</evidence>
<dbReference type="SUPFAM" id="SSF53850">
    <property type="entry name" value="Periplasmic binding protein-like II"/>
    <property type="match status" value="1"/>
</dbReference>
<evidence type="ECO:0000256" key="3">
    <source>
        <dbReference type="ARBA" id="ARBA00023125"/>
    </source>
</evidence>
<dbReference type="Gene3D" id="1.10.10.10">
    <property type="entry name" value="Winged helix-like DNA-binding domain superfamily/Winged helix DNA-binding domain"/>
    <property type="match status" value="1"/>
</dbReference>
<evidence type="ECO:0000256" key="2">
    <source>
        <dbReference type="ARBA" id="ARBA00023015"/>
    </source>
</evidence>
<dbReference type="GO" id="GO:0043565">
    <property type="term" value="F:sequence-specific DNA binding"/>
    <property type="evidence" value="ECO:0007669"/>
    <property type="project" value="TreeGrafter"/>
</dbReference>
<sequence length="292" mass="32555">MRHLKAFHIFHVAASSSSYTEAANKLCITHGAVSKQIKVLEAYLGQALFYKQGRHVCLTEQGRVLKGFTQQAFQALEQGAATLMPKIDNVLTVSCEPTLTMRWLMPRLAQFHELHPDIEVRLSTAGGPVDFVAQGIDLAIRREDFVMSAPNLKLPLLEECVGPVFSPAYWLSVQETMSQVVYLHSKTRPDAWQDWLAFNGSDKAMFANFSSSPHHTYEHFYFCLQAAADGLGAAIGSYPLVMDDLRRGHLVAPFGFVPSGHCYLALAPQQLTQQAQAFYDWLKTLIEGANEH</sequence>
<dbReference type="PANTHER" id="PTHR30537">
    <property type="entry name" value="HTH-TYPE TRANSCRIPTIONAL REGULATOR"/>
    <property type="match status" value="1"/>
</dbReference>
<dbReference type="PROSITE" id="PS50931">
    <property type="entry name" value="HTH_LYSR"/>
    <property type="match status" value="1"/>
</dbReference>
<dbReference type="Pfam" id="PF03466">
    <property type="entry name" value="LysR_substrate"/>
    <property type="match status" value="1"/>
</dbReference>
<evidence type="ECO:0000256" key="1">
    <source>
        <dbReference type="ARBA" id="ARBA00009437"/>
    </source>
</evidence>
<name>A0A1A8TSP0_9GAMM</name>
<dbReference type="RefSeq" id="WP_067019526.1">
    <property type="nucleotide sequence ID" value="NZ_FLOB01000014.1"/>
</dbReference>
<evidence type="ECO:0000313" key="6">
    <source>
        <dbReference type="EMBL" id="SBS36655.1"/>
    </source>
</evidence>
<protein>
    <submittedName>
        <fullName evidence="6">Glycine cleavage system transcriptional activator</fullName>
    </submittedName>
</protein>
<dbReference type="SUPFAM" id="SSF46785">
    <property type="entry name" value="Winged helix' DNA-binding domain"/>
    <property type="match status" value="1"/>
</dbReference>
<proteinExistence type="inferred from homology"/>
<keyword evidence="4" id="KW-0804">Transcription</keyword>
<comment type="similarity">
    <text evidence="1">Belongs to the LysR transcriptional regulatory family.</text>
</comment>
<dbReference type="InterPro" id="IPR036390">
    <property type="entry name" value="WH_DNA-bd_sf"/>
</dbReference>
<dbReference type="GO" id="GO:0006351">
    <property type="term" value="P:DNA-templated transcription"/>
    <property type="evidence" value="ECO:0007669"/>
    <property type="project" value="TreeGrafter"/>
</dbReference>
<keyword evidence="2" id="KW-0805">Transcription regulation</keyword>
<dbReference type="InterPro" id="IPR000847">
    <property type="entry name" value="LysR_HTH_N"/>
</dbReference>
<dbReference type="PANTHER" id="PTHR30537:SF74">
    <property type="entry name" value="HTH-TYPE TRANSCRIPTIONAL REGULATOR TRPI"/>
    <property type="match status" value="1"/>
</dbReference>
<organism evidence="6 7">
    <name type="scientific">Marinomonas spartinae</name>
    <dbReference type="NCBI Taxonomy" id="1792290"/>
    <lineage>
        <taxon>Bacteria</taxon>
        <taxon>Pseudomonadati</taxon>
        <taxon>Pseudomonadota</taxon>
        <taxon>Gammaproteobacteria</taxon>
        <taxon>Oceanospirillales</taxon>
        <taxon>Oceanospirillaceae</taxon>
        <taxon>Marinomonas</taxon>
    </lineage>
</organism>
<gene>
    <name evidence="6" type="primary">gcvA_8</name>
    <name evidence="6" type="ORF">MSP8886_03793</name>
</gene>
<dbReference type="InterPro" id="IPR005119">
    <property type="entry name" value="LysR_subst-bd"/>
</dbReference>
<keyword evidence="7" id="KW-1185">Reference proteome</keyword>
<evidence type="ECO:0000313" key="7">
    <source>
        <dbReference type="Proteomes" id="UP000092544"/>
    </source>
</evidence>